<dbReference type="InterPro" id="IPR011545">
    <property type="entry name" value="DEAD/DEAH_box_helicase_dom"/>
</dbReference>
<evidence type="ECO:0000313" key="7">
    <source>
        <dbReference type="EMBL" id="NKY22410.1"/>
    </source>
</evidence>
<keyword evidence="8" id="KW-1185">Reference proteome</keyword>
<keyword evidence="2" id="KW-0378">Hydrolase</keyword>
<keyword evidence="1" id="KW-0547">Nucleotide-binding</keyword>
<dbReference type="InterPro" id="IPR014013">
    <property type="entry name" value="Helic_SF1/SF2_ATP-bd_DinG/Rad3"/>
</dbReference>
<evidence type="ECO:0000256" key="1">
    <source>
        <dbReference type="ARBA" id="ARBA00022741"/>
    </source>
</evidence>
<dbReference type="GO" id="GO:0043138">
    <property type="term" value="F:3'-5' DNA helicase activity"/>
    <property type="evidence" value="ECO:0007669"/>
    <property type="project" value="TreeGrafter"/>
</dbReference>
<dbReference type="SMART" id="SM00487">
    <property type="entry name" value="DEXDc"/>
    <property type="match status" value="1"/>
</dbReference>
<dbReference type="InterPro" id="IPR001650">
    <property type="entry name" value="Helicase_C-like"/>
</dbReference>
<dbReference type="InterPro" id="IPR027417">
    <property type="entry name" value="P-loop_NTPase"/>
</dbReference>
<dbReference type="GO" id="GO:0005524">
    <property type="term" value="F:ATP binding"/>
    <property type="evidence" value="ECO:0007669"/>
    <property type="project" value="UniProtKB-KW"/>
</dbReference>
<dbReference type="InterPro" id="IPR014001">
    <property type="entry name" value="Helicase_ATP-bd"/>
</dbReference>
<dbReference type="Pfam" id="PF00270">
    <property type="entry name" value="DEAD"/>
    <property type="match status" value="1"/>
</dbReference>
<dbReference type="Proteomes" id="UP000581206">
    <property type="component" value="Unassembled WGS sequence"/>
</dbReference>
<reference evidence="7 8" key="1">
    <citation type="submission" date="2020-04" db="EMBL/GenBank/DDBJ databases">
        <title>MicrobeNet Type strains.</title>
        <authorList>
            <person name="Nicholson A.C."/>
        </authorList>
    </citation>
    <scope>NUCLEOTIDE SEQUENCE [LARGE SCALE GENOMIC DNA]</scope>
    <source>
        <strain evidence="7 8">ATCC BAA-788</strain>
    </source>
</reference>
<evidence type="ECO:0000256" key="3">
    <source>
        <dbReference type="ARBA" id="ARBA00022840"/>
    </source>
</evidence>
<dbReference type="EMBL" id="JAAXOX010000003">
    <property type="protein sequence ID" value="NKY22410.1"/>
    <property type="molecule type" value="Genomic_DNA"/>
</dbReference>
<evidence type="ECO:0000256" key="2">
    <source>
        <dbReference type="ARBA" id="ARBA00022801"/>
    </source>
</evidence>
<evidence type="ECO:0000259" key="4">
    <source>
        <dbReference type="PROSITE" id="PS50903"/>
    </source>
</evidence>
<proteinExistence type="predicted"/>
<dbReference type="GO" id="GO:0006289">
    <property type="term" value="P:nucleotide-excision repair"/>
    <property type="evidence" value="ECO:0007669"/>
    <property type="project" value="TreeGrafter"/>
</dbReference>
<dbReference type="GO" id="GO:0016787">
    <property type="term" value="F:hydrolase activity"/>
    <property type="evidence" value="ECO:0007669"/>
    <property type="project" value="UniProtKB-KW"/>
</dbReference>
<evidence type="ECO:0000313" key="8">
    <source>
        <dbReference type="Proteomes" id="UP000581206"/>
    </source>
</evidence>
<accession>A0A7X6KUN8</accession>
<evidence type="ECO:0000259" key="5">
    <source>
        <dbReference type="PROSITE" id="PS51192"/>
    </source>
</evidence>
<dbReference type="PROSITE" id="PS51192">
    <property type="entry name" value="HELICASE_ATP_BIND_1"/>
    <property type="match status" value="1"/>
</dbReference>
<comment type="caution">
    <text evidence="7">The sequence shown here is derived from an EMBL/GenBank/DDBJ whole genome shotgun (WGS) entry which is preliminary data.</text>
</comment>
<dbReference type="Pfam" id="PF00271">
    <property type="entry name" value="Helicase_C"/>
    <property type="match status" value="1"/>
</dbReference>
<dbReference type="RefSeq" id="WP_168629549.1">
    <property type="nucleotide sequence ID" value="NZ_BONL01000039.1"/>
</dbReference>
<dbReference type="PANTHER" id="PTHR47957:SF3">
    <property type="entry name" value="ATP-DEPENDENT HELICASE HRQ1"/>
    <property type="match status" value="1"/>
</dbReference>
<keyword evidence="7" id="KW-0347">Helicase</keyword>
<dbReference type="GO" id="GO:0003676">
    <property type="term" value="F:nucleic acid binding"/>
    <property type="evidence" value="ECO:0007669"/>
    <property type="project" value="InterPro"/>
</dbReference>
<dbReference type="SMART" id="SM00490">
    <property type="entry name" value="HELICc"/>
    <property type="match status" value="1"/>
</dbReference>
<keyword evidence="3" id="KW-0067">ATP-binding</keyword>
<feature type="domain" description="Helicase ATP-binding" evidence="6">
    <location>
        <begin position="90"/>
        <end position="386"/>
    </location>
</feature>
<protein>
    <submittedName>
        <fullName evidence="7">DEAD/DEAH box helicase</fullName>
    </submittedName>
</protein>
<feature type="domain" description="Rubredoxin-like" evidence="4">
    <location>
        <begin position="1408"/>
        <end position="1446"/>
    </location>
</feature>
<dbReference type="InterPro" id="IPR024934">
    <property type="entry name" value="Rubredoxin-like_dom"/>
</dbReference>
<gene>
    <name evidence="7" type="ORF">HGA03_06985</name>
</gene>
<evidence type="ECO:0000259" key="6">
    <source>
        <dbReference type="PROSITE" id="PS51193"/>
    </source>
</evidence>
<name>A0A7X6KUN8_9CELL</name>
<dbReference type="SUPFAM" id="SSF52540">
    <property type="entry name" value="P-loop containing nucleoside triphosphate hydrolases"/>
    <property type="match status" value="1"/>
</dbReference>
<dbReference type="PANTHER" id="PTHR47957">
    <property type="entry name" value="ATP-DEPENDENT HELICASE HRQ1"/>
    <property type="match status" value="1"/>
</dbReference>
<sequence>MDSTSGGERRLNPLGTFNRLREAYFKYYNTPFGLANRQLEEERRMLLDRDGGVFRSPHIELRPEYVTAARTLGESVSASGASPELDEFAQCGLFPPGTTLYRHQEEALAAGVANGRHMVITAGTGSGKTESFLLPVLSTLLEESRAWRGAPAPHQPSPWWRSDAEPFAAQRDGEHGRPQAVRTLILYPMNALVDDQLIRLRRALDSDAARSWLDTHRRGHRFYFGRYTGSTPVTGAPGNGLAVKDLRHYLRETETRSNRARELALAPGADPDTQYFVPRLDGAEMRSRWDMSAAPPDVLITNYSMLNVMLLRERDDLFFDSTKAWLDENPANRFTLVVDELHMYRGTAGTEVAYLLRQLRHRLGLGDRPEQFRVLAASASLDPARDQRYLASFFDVEPSKFEFVRGHLVPSLPAAASAVPPAQILDAPDAPAAAALARSTGLMSAIRTALHEGGGTGASKTVGDLAQQLFPEASSDEGEQAVARILEGLAADPEPGDPRLRVHMFFRNVPGVWACSNPECGRVPSDHREGRGVGWLYAEPVSRCGCGSRVLELLYCQNCGDVFLGGFAPEGATQRSAVDTTLLADVPELAKLPDQVSLERTAANYVVYWPDRRPTLDRLDKAVWGTKKTAEFAFRKSELKPGTGGLRNTEAEATGWSFHVTVAPGSKDGPAAHELSPFPTQCPSCGDDWEIKFSHERNGMLPVTDPLRKRSPIRAMRTGFEKINQVLITELAGDLAEDDRKVIVFTDSRQDAAKLSSGLGLRHYQDLLRLLLVQRLTAAGDPSEDVRLARGNVMDGARTDASWEAIARLRERDPATWSELRDYWGGQPGATDELLARLELRLSSQPSIAEISSALTSDLLALGMNPGGPHAGLQQTREKAPRPWTSCYDWDATPPAERGGLTPAQRTLLQDIQQSLIKELLDGLFSGAGRDFESLGLGWLTLQGDTARPDIDPSSPLAHVRAALRVLADQRRFFGLRDGRQDPTARLRSLWAAVEREGGPDQASMRDLVLAQAGGAITDYLIDPAKVILRRGGQEGWACPKCKRTHLARGCGLCTRCGTPLPADAAPIDRQDDYYAWKAISGDGRFRLHCAELSGQTDRVDAQSRQSRFQGVFLDKREQELPDGIDLLSVTTTMEAGVDIGSLSVVVLGNMPPTRFNYQQRVGRAGRRNAPVAVALTVCRGRSHDEYYFSRPEKITNEPTPKPYLALKQREIFDRALRSYVLHTAMRSLSAHLDSDPDVDFTATANVHGAFGKTSQWQVLRPHLTRWLDGHREEVRAGAVALARSTPFEGEAVHIAEELCGALVPQVDEAVTTGVHEDLSQRLAEVGLLPMFGFPSSVRYLHLRRPVRAYPWPPAATIDRDLPMAVTQFAPMSEIVKDGRVYTVVGVSAFEPRRPRPRAAADPLGASRAVAVCRACSYLHDAEAEASEEQEACPRCGAGPDSFRSMPLREPLGFRASSKVRDFDGNFSWTARAMAARAHTDLTALSKQPTGAGVVHAGPGRRYVINDNGGKLFGFVGTPHDEPDWGGFISTDAVKRDLVYGKDPVGEPFEVALGAVQPTDFLFWGPDQPVRATEGIRLNLAAGARQPSGARESGEGRRGAWYSLAFLLRTAAASWLDIQPLELTAGIYSGRVDDQPAIFAFIADTLENGAGFCTHLGTAGLAEYQEAIAKLLRDLEEEGHAQECTASCYRCLRDYGNMAYHALLDWRLARDLYRLLEGGPLAVDTDAERKAIASWSESFGAQIVEGAPAAMAHLNHPKYGSIAIVAKHPLEASETTLISQRMRDAQVFAEANLGDLDGVVFVDTFTLDRDPRRVLEMCEEVER</sequence>
<organism evidence="7 8">
    <name type="scientific">Cellulomonas denverensis</name>
    <dbReference type="NCBI Taxonomy" id="264297"/>
    <lineage>
        <taxon>Bacteria</taxon>
        <taxon>Bacillati</taxon>
        <taxon>Actinomycetota</taxon>
        <taxon>Actinomycetes</taxon>
        <taxon>Micrococcales</taxon>
        <taxon>Cellulomonadaceae</taxon>
        <taxon>Cellulomonas</taxon>
    </lineage>
</organism>
<feature type="domain" description="Helicase ATP-binding" evidence="5">
    <location>
        <begin position="109"/>
        <end position="399"/>
    </location>
</feature>
<dbReference type="GO" id="GO:0005506">
    <property type="term" value="F:iron ion binding"/>
    <property type="evidence" value="ECO:0007669"/>
    <property type="project" value="InterPro"/>
</dbReference>
<dbReference type="GO" id="GO:0036297">
    <property type="term" value="P:interstrand cross-link repair"/>
    <property type="evidence" value="ECO:0007669"/>
    <property type="project" value="TreeGrafter"/>
</dbReference>
<dbReference type="PROSITE" id="PS51193">
    <property type="entry name" value="HELICASE_ATP_BIND_2"/>
    <property type="match status" value="1"/>
</dbReference>
<dbReference type="PROSITE" id="PS50903">
    <property type="entry name" value="RUBREDOXIN_LIKE"/>
    <property type="match status" value="1"/>
</dbReference>
<dbReference type="Gene3D" id="3.40.50.300">
    <property type="entry name" value="P-loop containing nucleotide triphosphate hydrolases"/>
    <property type="match status" value="2"/>
</dbReference>